<dbReference type="InterPro" id="IPR029058">
    <property type="entry name" value="AB_hydrolase_fold"/>
</dbReference>
<protein>
    <recommendedName>
        <fullName evidence="6">Sn1-specific diacylglycerol lipase alpha</fullName>
    </recommendedName>
</protein>
<evidence type="ECO:0008006" key="6">
    <source>
        <dbReference type="Google" id="ProtNLM"/>
    </source>
</evidence>
<reference evidence="4" key="1">
    <citation type="submission" date="2020-06" db="EMBL/GenBank/DDBJ databases">
        <title>WGS assembly of Ceratodon purpureus strain R40.</title>
        <authorList>
            <person name="Carey S.B."/>
            <person name="Jenkins J."/>
            <person name="Shu S."/>
            <person name="Lovell J.T."/>
            <person name="Sreedasyam A."/>
            <person name="Maumus F."/>
            <person name="Tiley G.P."/>
            <person name="Fernandez-Pozo N."/>
            <person name="Barry K."/>
            <person name="Chen C."/>
            <person name="Wang M."/>
            <person name="Lipzen A."/>
            <person name="Daum C."/>
            <person name="Saski C.A."/>
            <person name="Payton A.C."/>
            <person name="Mcbreen J.C."/>
            <person name="Conrad R.E."/>
            <person name="Kollar L.M."/>
            <person name="Olsson S."/>
            <person name="Huttunen S."/>
            <person name="Landis J.B."/>
            <person name="Wickett N.J."/>
            <person name="Johnson M.G."/>
            <person name="Rensing S.A."/>
            <person name="Grimwood J."/>
            <person name="Schmutz J."/>
            <person name="Mcdaniel S.F."/>
        </authorList>
    </citation>
    <scope>NUCLEOTIDE SEQUENCE</scope>
    <source>
        <strain evidence="4">R40</strain>
    </source>
</reference>
<evidence type="ECO:0000256" key="1">
    <source>
        <dbReference type="SAM" id="MobiDB-lite"/>
    </source>
</evidence>
<dbReference type="PANTHER" id="PTHR46023">
    <property type="entry name" value="LIPASE CLASS 3 PROTEIN-LIKE"/>
    <property type="match status" value="1"/>
</dbReference>
<dbReference type="EMBL" id="CM026425">
    <property type="protein sequence ID" value="KAG0577348.1"/>
    <property type="molecule type" value="Genomic_DNA"/>
</dbReference>
<feature type="compositionally biased region" description="Low complexity" evidence="1">
    <location>
        <begin position="546"/>
        <end position="555"/>
    </location>
</feature>
<evidence type="ECO:0000259" key="2">
    <source>
        <dbReference type="Pfam" id="PF01764"/>
    </source>
</evidence>
<evidence type="ECO:0000313" key="4">
    <source>
        <dbReference type="EMBL" id="KAG0577348.1"/>
    </source>
</evidence>
<keyword evidence="5" id="KW-1185">Reference proteome</keyword>
<comment type="caution">
    <text evidence="4">The sequence shown here is derived from an EMBL/GenBank/DDBJ whole genome shotgun (WGS) entry which is preliminary data.</text>
</comment>
<feature type="domain" description="Mono-/di-acylglycerol lipase N-terminal" evidence="3">
    <location>
        <begin position="66"/>
        <end position="136"/>
    </location>
</feature>
<accession>A0A8T0I468</accession>
<dbReference type="Pfam" id="PF03893">
    <property type="entry name" value="Lipase3_N"/>
    <property type="match status" value="1"/>
</dbReference>
<organism evidence="4 5">
    <name type="scientific">Ceratodon purpureus</name>
    <name type="common">Fire moss</name>
    <name type="synonym">Dicranum purpureum</name>
    <dbReference type="NCBI Taxonomy" id="3225"/>
    <lineage>
        <taxon>Eukaryota</taxon>
        <taxon>Viridiplantae</taxon>
        <taxon>Streptophyta</taxon>
        <taxon>Embryophyta</taxon>
        <taxon>Bryophyta</taxon>
        <taxon>Bryophytina</taxon>
        <taxon>Bryopsida</taxon>
        <taxon>Dicranidae</taxon>
        <taxon>Pseudoditrichales</taxon>
        <taxon>Ditrichaceae</taxon>
        <taxon>Ceratodon</taxon>
    </lineage>
</organism>
<dbReference type="CDD" id="cd00519">
    <property type="entry name" value="Lipase_3"/>
    <property type="match status" value="1"/>
</dbReference>
<evidence type="ECO:0000313" key="5">
    <source>
        <dbReference type="Proteomes" id="UP000822688"/>
    </source>
</evidence>
<dbReference type="InterPro" id="IPR005592">
    <property type="entry name" value="Mono/diacylglycerol_lipase_N"/>
</dbReference>
<dbReference type="Proteomes" id="UP000822688">
    <property type="component" value="Chromosome 5"/>
</dbReference>
<gene>
    <name evidence="4" type="ORF">KC19_5G149700</name>
</gene>
<evidence type="ECO:0000259" key="3">
    <source>
        <dbReference type="Pfam" id="PF03893"/>
    </source>
</evidence>
<name>A0A8T0I468_CERPU</name>
<dbReference type="Pfam" id="PF01764">
    <property type="entry name" value="Lipase_3"/>
    <property type="match status" value="1"/>
</dbReference>
<feature type="domain" description="Fungal lipase-type" evidence="2">
    <location>
        <begin position="192"/>
        <end position="328"/>
    </location>
</feature>
<dbReference type="GO" id="GO:0016042">
    <property type="term" value="P:lipid catabolic process"/>
    <property type="evidence" value="ECO:0007669"/>
    <property type="project" value="InterPro"/>
</dbReference>
<feature type="region of interest" description="Disordered" evidence="1">
    <location>
        <begin position="609"/>
        <end position="629"/>
    </location>
</feature>
<dbReference type="InterPro" id="IPR002921">
    <property type="entry name" value="Fungal_lipase-type"/>
</dbReference>
<dbReference type="AlphaFoldDB" id="A0A8T0I468"/>
<feature type="region of interest" description="Disordered" evidence="1">
    <location>
        <begin position="546"/>
        <end position="571"/>
    </location>
</feature>
<dbReference type="Gene3D" id="3.40.50.1820">
    <property type="entry name" value="alpha/beta hydrolase"/>
    <property type="match status" value="1"/>
</dbReference>
<dbReference type="PANTHER" id="PTHR46023:SF6">
    <property type="entry name" value="LIPASE CLASS 3 FAMILY PROTEIN"/>
    <property type="match status" value="1"/>
</dbReference>
<sequence>MTRSLRGMATYMGVAVGTAWLLYNYRIAGWINPWGGLPKDPNRRDEAESLLHGGHKRMSVSTSRPPSTWFEALATISETLRFTYSETLGKWPIGDLAFGINYLLRRQGQLNVASVFGGDDTQQLHGPDVLADMKELLRLLTICIHFSKKTFPHFLEITEFTRDQVLLEEGRAGLLKPAFTVLVDHHSQSILLLIRGTHSMKDTLTAVTGSVVPFHHIVMGDSGISNMVLGYAHCGMVAAARWIAQHSTSILTKALNDYPTYQIKVVGHSLGGGTAALLTYILRERLPYGSTNCVCFAPAACMTWELAESGVSFVTTVINGSDLVPSFCAASLDDLRAEVTASAWVNDFREQIERNRILRTVYRSVTTLGAGAGMIWRPVSNGTQVVMKQAQNVAQAVARRPSLAAWSCMGPRRRNLVSNNVSNTGVEEASVSALANDKERVDDCEVIVDECSTSAAGEIATDAGEGQQSAGEYWESYRQSLHDGNNADKDLLPDVREDDLDHDQFKEFGLGGDAEGRSDHIASTSGVEDIGEDILWQQLAQELQRQQEEGQVQSASEEEAAAAREITEEEEHVVSTTASALSQDLVVSEKEPEQEYWRFYPPGKLMHLVSPLPSRGDPESGEQDEQPSVGLFLTNRSLYGKVRLSRTMVHDHYMPNYKVMMTSLIEQLEKEVSISS</sequence>
<dbReference type="SUPFAM" id="SSF53474">
    <property type="entry name" value="alpha/beta-Hydrolases"/>
    <property type="match status" value="1"/>
</dbReference>
<proteinExistence type="predicted"/>